<evidence type="ECO:0000313" key="4">
    <source>
        <dbReference type="Proteomes" id="UP000007322"/>
    </source>
</evidence>
<dbReference type="InterPro" id="IPR051678">
    <property type="entry name" value="AGP_Transferase"/>
</dbReference>
<dbReference type="Gene3D" id="3.90.1200.10">
    <property type="match status" value="1"/>
</dbReference>
<dbReference type="RefSeq" id="XP_003667356.1">
    <property type="nucleotide sequence ID" value="XM_003667308.1"/>
</dbReference>
<evidence type="ECO:0000313" key="3">
    <source>
        <dbReference type="EMBL" id="AEO62111.1"/>
    </source>
</evidence>
<dbReference type="SUPFAM" id="SSF56112">
    <property type="entry name" value="Protein kinase-like (PK-like)"/>
    <property type="match status" value="1"/>
</dbReference>
<feature type="domain" description="Aminoglycoside phosphotransferase" evidence="2">
    <location>
        <begin position="153"/>
        <end position="353"/>
    </location>
</feature>
<dbReference type="AlphaFoldDB" id="G2QNT5"/>
<protein>
    <recommendedName>
        <fullName evidence="2">Aminoglycoside phosphotransferase domain-containing protein</fullName>
    </recommendedName>
</protein>
<feature type="compositionally biased region" description="Basic and acidic residues" evidence="1">
    <location>
        <begin position="80"/>
        <end position="90"/>
    </location>
</feature>
<organism evidence="3 4">
    <name type="scientific">Thermothelomyces thermophilus (strain ATCC 42464 / BCRC 31852 / DSM 1799)</name>
    <name type="common">Sporotrichum thermophile</name>
    <dbReference type="NCBI Taxonomy" id="573729"/>
    <lineage>
        <taxon>Eukaryota</taxon>
        <taxon>Fungi</taxon>
        <taxon>Dikarya</taxon>
        <taxon>Ascomycota</taxon>
        <taxon>Pezizomycotina</taxon>
        <taxon>Sordariomycetes</taxon>
        <taxon>Sordariomycetidae</taxon>
        <taxon>Sordariales</taxon>
        <taxon>Chaetomiaceae</taxon>
        <taxon>Thermothelomyces</taxon>
    </lineage>
</organism>
<feature type="region of interest" description="Disordered" evidence="1">
    <location>
        <begin position="1"/>
        <end position="23"/>
    </location>
</feature>
<accession>G2QNT5</accession>
<dbReference type="GeneID" id="11509985"/>
<dbReference type="eggNOG" id="ENOG502SMG7">
    <property type="taxonomic scope" value="Eukaryota"/>
</dbReference>
<dbReference type="OrthoDB" id="2906425at2759"/>
<dbReference type="PANTHER" id="PTHR21310:SF15">
    <property type="entry name" value="AMINOGLYCOSIDE PHOSPHOTRANSFERASE DOMAIN-CONTAINING PROTEIN"/>
    <property type="match status" value="1"/>
</dbReference>
<keyword evidence="4" id="KW-1185">Reference proteome</keyword>
<evidence type="ECO:0000259" key="2">
    <source>
        <dbReference type="Pfam" id="PF01636"/>
    </source>
</evidence>
<feature type="region of interest" description="Disordered" evidence="1">
    <location>
        <begin position="65"/>
        <end position="92"/>
    </location>
</feature>
<dbReference type="Pfam" id="PF01636">
    <property type="entry name" value="APH"/>
    <property type="match status" value="1"/>
</dbReference>
<dbReference type="InParanoid" id="G2QNT5"/>
<dbReference type="EMBL" id="CP003008">
    <property type="protein sequence ID" value="AEO62111.1"/>
    <property type="molecule type" value="Genomic_DNA"/>
</dbReference>
<dbReference type="VEuPathDB" id="FungiDB:MYCTH_2313118"/>
<dbReference type="OMA" id="VRCTNCL"/>
<proteinExistence type="predicted"/>
<dbReference type="InterPro" id="IPR002575">
    <property type="entry name" value="Aminoglycoside_PTrfase"/>
</dbReference>
<dbReference type="InterPro" id="IPR011009">
    <property type="entry name" value="Kinase-like_dom_sf"/>
</dbReference>
<dbReference type="HOGENOM" id="CLU_021768_10_2_1"/>
<name>G2QNT5_THET4</name>
<dbReference type="KEGG" id="mtm:MYCTH_2313118"/>
<reference evidence="3 4" key="1">
    <citation type="journal article" date="2011" name="Nat. Biotechnol.">
        <title>Comparative genomic analysis of the thermophilic biomass-degrading fungi Myceliophthora thermophila and Thielavia terrestris.</title>
        <authorList>
            <person name="Berka R.M."/>
            <person name="Grigoriev I.V."/>
            <person name="Otillar R."/>
            <person name="Salamov A."/>
            <person name="Grimwood J."/>
            <person name="Reid I."/>
            <person name="Ishmael N."/>
            <person name="John T."/>
            <person name="Darmond C."/>
            <person name="Moisan M.-C."/>
            <person name="Henrissat B."/>
            <person name="Coutinho P.M."/>
            <person name="Lombard V."/>
            <person name="Natvig D.O."/>
            <person name="Lindquist E."/>
            <person name="Schmutz J."/>
            <person name="Lucas S."/>
            <person name="Harris P."/>
            <person name="Powlowski J."/>
            <person name="Bellemare A."/>
            <person name="Taylor D."/>
            <person name="Butler G."/>
            <person name="de Vries R.P."/>
            <person name="Allijn I.E."/>
            <person name="van den Brink J."/>
            <person name="Ushinsky S."/>
            <person name="Storms R."/>
            <person name="Powell A.J."/>
            <person name="Paulsen I.T."/>
            <person name="Elbourne L.D.H."/>
            <person name="Baker S.E."/>
            <person name="Magnuson J."/>
            <person name="LaBoissiere S."/>
            <person name="Clutterbuck A.J."/>
            <person name="Martinez D."/>
            <person name="Wogulis M."/>
            <person name="de Leon A.L."/>
            <person name="Rey M.W."/>
            <person name="Tsang A."/>
        </authorList>
    </citation>
    <scope>NUCLEOTIDE SEQUENCE [LARGE SCALE GENOMIC DNA]</scope>
    <source>
        <strain evidence="4">ATCC 42464 / BCRC 31852 / DSM 1799</strain>
    </source>
</reference>
<gene>
    <name evidence="3" type="ORF">MYCTH_2313118</name>
</gene>
<sequence>MDGAKSSAPAGQTPSNRVAKANRKTVAARYNIKVLRGLEKALLKDPEANLCDLLSSSYPQQLKSFKEADARPSKTPRPLPTHDIRSRLHGTDPATIARELSPELQDLLGHYDQLSEAVIKLLDESEVLYKSPWAASCMVFRVSDGIVAKVTLEEHITTEYRTLSYLQEHLPRFPAPRLHGVIRIGRYGLLFTSFVSGLDLEKVWPRLDDVQKRSISTQLDKLLIDLRSLPFPPNTPLGGVGGQGCKDGRRGIRISPKPILDVSQFEDFIFTGSKTASHMYTRFLRSLMPASPAKVVFTHGDIRPANIMVRQDEEGSWTVVSIIDWESSGFYPEYWECVKMTNNLTPRDGDDWYLLLPESLSPRQFPVQWLIDRIWDRNLENS</sequence>
<dbReference type="CDD" id="cd05120">
    <property type="entry name" value="APH_ChoK_like"/>
    <property type="match status" value="1"/>
</dbReference>
<dbReference type="Proteomes" id="UP000007322">
    <property type="component" value="Chromosome 7"/>
</dbReference>
<evidence type="ECO:0000256" key="1">
    <source>
        <dbReference type="SAM" id="MobiDB-lite"/>
    </source>
</evidence>
<dbReference type="PANTHER" id="PTHR21310">
    <property type="entry name" value="AMINOGLYCOSIDE PHOSPHOTRANSFERASE-RELATED-RELATED"/>
    <property type="match status" value="1"/>
</dbReference>